<dbReference type="SUPFAM" id="SSF103481">
    <property type="entry name" value="Multidrug resistance efflux transporter EmrE"/>
    <property type="match status" value="2"/>
</dbReference>
<feature type="transmembrane region" description="Helical" evidence="6">
    <location>
        <begin position="30"/>
        <end position="51"/>
    </location>
</feature>
<feature type="transmembrane region" description="Helical" evidence="6">
    <location>
        <begin position="5"/>
        <end position="24"/>
    </location>
</feature>
<feature type="domain" description="EamA" evidence="7">
    <location>
        <begin position="6"/>
        <end position="134"/>
    </location>
</feature>
<dbReference type="Pfam" id="PF00892">
    <property type="entry name" value="EamA"/>
    <property type="match status" value="2"/>
</dbReference>
<dbReference type="InterPro" id="IPR037185">
    <property type="entry name" value="EmrE-like"/>
</dbReference>
<evidence type="ECO:0000256" key="5">
    <source>
        <dbReference type="ARBA" id="ARBA00023136"/>
    </source>
</evidence>
<dbReference type="Proteomes" id="UP000838100">
    <property type="component" value="Unassembled WGS sequence"/>
</dbReference>
<dbReference type="EMBL" id="CAKLPX010000001">
    <property type="protein sequence ID" value="CAH0990940.1"/>
    <property type="molecule type" value="Genomic_DNA"/>
</dbReference>
<reference evidence="8" key="1">
    <citation type="submission" date="2021-12" db="EMBL/GenBank/DDBJ databases">
        <authorList>
            <person name="Rodrigo-Torres L."/>
            <person name="Arahal R. D."/>
            <person name="Lucena T."/>
        </authorList>
    </citation>
    <scope>NUCLEOTIDE SEQUENCE</scope>
    <source>
        <strain evidence="8">CECT 8267</strain>
    </source>
</reference>
<organism evidence="8 9">
    <name type="scientific">Sinobacterium norvegicum</name>
    <dbReference type="NCBI Taxonomy" id="1641715"/>
    <lineage>
        <taxon>Bacteria</taxon>
        <taxon>Pseudomonadati</taxon>
        <taxon>Pseudomonadota</taxon>
        <taxon>Gammaproteobacteria</taxon>
        <taxon>Cellvibrionales</taxon>
        <taxon>Spongiibacteraceae</taxon>
        <taxon>Sinobacterium</taxon>
    </lineage>
</organism>
<evidence type="ECO:0000256" key="4">
    <source>
        <dbReference type="ARBA" id="ARBA00022989"/>
    </source>
</evidence>
<proteinExistence type="inferred from homology"/>
<evidence type="ECO:0000256" key="6">
    <source>
        <dbReference type="SAM" id="Phobius"/>
    </source>
</evidence>
<keyword evidence="5 6" id="KW-0472">Membrane</keyword>
<keyword evidence="4 6" id="KW-1133">Transmembrane helix</keyword>
<comment type="subcellular location">
    <subcellularLocation>
        <location evidence="1">Membrane</location>
        <topology evidence="1">Multi-pass membrane protein</topology>
    </subcellularLocation>
</comment>
<feature type="domain" description="EamA" evidence="7">
    <location>
        <begin position="149"/>
        <end position="285"/>
    </location>
</feature>
<evidence type="ECO:0000259" key="7">
    <source>
        <dbReference type="Pfam" id="PF00892"/>
    </source>
</evidence>
<comment type="caution">
    <text evidence="8">The sequence shown here is derived from an EMBL/GenBank/DDBJ whole genome shotgun (WGS) entry which is preliminary data.</text>
</comment>
<comment type="similarity">
    <text evidence="2">Belongs to the EamA transporter family.</text>
</comment>
<evidence type="ECO:0000256" key="3">
    <source>
        <dbReference type="ARBA" id="ARBA00022692"/>
    </source>
</evidence>
<feature type="transmembrane region" description="Helical" evidence="6">
    <location>
        <begin position="243"/>
        <end position="261"/>
    </location>
</feature>
<gene>
    <name evidence="8" type="ORF">SIN8267_01041</name>
</gene>
<evidence type="ECO:0000256" key="2">
    <source>
        <dbReference type="ARBA" id="ARBA00007362"/>
    </source>
</evidence>
<dbReference type="InterPro" id="IPR050638">
    <property type="entry name" value="AA-Vitamin_Transporters"/>
</dbReference>
<dbReference type="PANTHER" id="PTHR32322">
    <property type="entry name" value="INNER MEMBRANE TRANSPORTER"/>
    <property type="match status" value="1"/>
</dbReference>
<feature type="transmembrane region" description="Helical" evidence="6">
    <location>
        <begin position="212"/>
        <end position="234"/>
    </location>
</feature>
<evidence type="ECO:0000313" key="8">
    <source>
        <dbReference type="EMBL" id="CAH0990940.1"/>
    </source>
</evidence>
<dbReference type="RefSeq" id="WP_237443605.1">
    <property type="nucleotide sequence ID" value="NZ_CAKLPX010000001.1"/>
</dbReference>
<feature type="transmembrane region" description="Helical" evidence="6">
    <location>
        <begin position="179"/>
        <end position="200"/>
    </location>
</feature>
<dbReference type="InterPro" id="IPR000620">
    <property type="entry name" value="EamA_dom"/>
</dbReference>
<dbReference type="PANTHER" id="PTHR32322:SF2">
    <property type="entry name" value="EAMA DOMAIN-CONTAINING PROTEIN"/>
    <property type="match status" value="1"/>
</dbReference>
<evidence type="ECO:0000313" key="9">
    <source>
        <dbReference type="Proteomes" id="UP000838100"/>
    </source>
</evidence>
<accession>A0ABM9ACM4</accession>
<evidence type="ECO:0000256" key="1">
    <source>
        <dbReference type="ARBA" id="ARBA00004141"/>
    </source>
</evidence>
<feature type="transmembrane region" description="Helical" evidence="6">
    <location>
        <begin position="267"/>
        <end position="286"/>
    </location>
</feature>
<feature type="transmembrane region" description="Helical" evidence="6">
    <location>
        <begin position="118"/>
        <end position="135"/>
    </location>
</feature>
<feature type="transmembrane region" description="Helical" evidence="6">
    <location>
        <begin position="147"/>
        <end position="167"/>
    </location>
</feature>
<feature type="transmembrane region" description="Helical" evidence="6">
    <location>
        <begin position="87"/>
        <end position="106"/>
    </location>
</feature>
<keyword evidence="9" id="KW-1185">Reference proteome</keyword>
<keyword evidence="3 6" id="KW-0812">Transmembrane</keyword>
<name>A0ABM9ACM4_9GAMM</name>
<sequence length="303" mass="33288">MNPALYMITVLIWGSTWLAIYFQLGEVAVVVSVFYRFALAALLLMTTMALLGKLQKTTPRDHAFMVLQGGCLFSFNFLCFYNATESIASGLLSVVFSLATVFNAINGRLIWGDAIPRRVIVAGTVGFVGLLLLFWPEFAGQQIDAAVIRGIGLATLGTYFFSLGNMISRRHGSKGLHPLTTNSYAMCYGAMILALIVWLSGESLSLPTTASYYWALIYLSVFGSVVAFTTYLMLIDRLGANKAAYTTVIFPLIALVLSSIYEGYQWQWMAVLGLSLAILGNIIIVTNRESLSRFQQALNRLTS</sequence>
<protein>
    <recommendedName>
        <fullName evidence="7">EamA domain-containing protein</fullName>
    </recommendedName>
</protein>